<dbReference type="GeneID" id="66985482"/>
<organism evidence="1 2">
    <name type="scientific">Aspergillus chevalieri</name>
    <name type="common">Eurotium chevalieri</name>
    <dbReference type="NCBI Taxonomy" id="182096"/>
    <lineage>
        <taxon>Eukaryota</taxon>
        <taxon>Fungi</taxon>
        <taxon>Dikarya</taxon>
        <taxon>Ascomycota</taxon>
        <taxon>Pezizomycotina</taxon>
        <taxon>Eurotiomycetes</taxon>
        <taxon>Eurotiomycetidae</taxon>
        <taxon>Eurotiales</taxon>
        <taxon>Aspergillaceae</taxon>
        <taxon>Aspergillus</taxon>
        <taxon>Aspergillus subgen. Aspergillus</taxon>
    </lineage>
</organism>
<sequence>MNVQVLRGQQKTIVRVDKEGRERKKLESCRFEPPAAAARHMSPQSPSPEQDNNIQFTTCTLCSLYFIPLQSPPSLFAALLSLLLSLIESPLRLRHILSLRLRDLLPA</sequence>
<proteinExistence type="predicted"/>
<dbReference type="KEGG" id="ache:ACHE_61010A"/>
<protein>
    <submittedName>
        <fullName evidence="1">Uncharacterized protein</fullName>
    </submittedName>
</protein>
<evidence type="ECO:0000313" key="2">
    <source>
        <dbReference type="Proteomes" id="UP000637239"/>
    </source>
</evidence>
<dbReference type="Proteomes" id="UP000637239">
    <property type="component" value="Chromosome 6"/>
</dbReference>
<keyword evidence="2" id="KW-1185">Reference proteome</keyword>
<evidence type="ECO:0000313" key="1">
    <source>
        <dbReference type="EMBL" id="BCR91124.1"/>
    </source>
</evidence>
<dbReference type="AlphaFoldDB" id="A0A7R7VUP2"/>
<dbReference type="RefSeq" id="XP_043139646.1">
    <property type="nucleotide sequence ID" value="XM_043282248.1"/>
</dbReference>
<accession>A0A7R7VUP2</accession>
<gene>
    <name evidence="1" type="ORF">ACHE_61010A</name>
</gene>
<reference evidence="1" key="2">
    <citation type="submission" date="2021-02" db="EMBL/GenBank/DDBJ databases">
        <title>Aspergillus chevalieri M1 genome sequence.</title>
        <authorList>
            <person name="Kadooka C."/>
            <person name="Mori K."/>
            <person name="Futagami T."/>
        </authorList>
    </citation>
    <scope>NUCLEOTIDE SEQUENCE</scope>
    <source>
        <strain evidence="1">M1</strain>
    </source>
</reference>
<name>A0A7R7VUP2_ASPCH</name>
<dbReference type="EMBL" id="AP024421">
    <property type="protein sequence ID" value="BCR91124.1"/>
    <property type="molecule type" value="Genomic_DNA"/>
</dbReference>
<reference evidence="1" key="1">
    <citation type="submission" date="2021-01" db="EMBL/GenBank/DDBJ databases">
        <authorList>
            <consortium name="Aspergillus chevalieri M1 genome sequencing consortium"/>
            <person name="Kazuki M."/>
            <person name="Futagami T."/>
        </authorList>
    </citation>
    <scope>NUCLEOTIDE SEQUENCE</scope>
    <source>
        <strain evidence="1">M1</strain>
    </source>
</reference>